<evidence type="ECO:0000256" key="1">
    <source>
        <dbReference type="ARBA" id="ARBA00004236"/>
    </source>
</evidence>
<dbReference type="Proteomes" id="UP000029085">
    <property type="component" value="Unassembled WGS sequence"/>
</dbReference>
<comment type="caution">
    <text evidence="11">The sequence shown here is derived from an EMBL/GenBank/DDBJ whole genome shotgun (WGS) entry which is preliminary data.</text>
</comment>
<dbReference type="GO" id="GO:0032049">
    <property type="term" value="P:cardiolipin biosynthetic process"/>
    <property type="evidence" value="ECO:0007669"/>
    <property type="project" value="UniProtKB-UniRule"/>
</dbReference>
<dbReference type="RefSeq" id="WP_034224113.1">
    <property type="nucleotide sequence ID" value="NZ_AVCJ01000023.1"/>
</dbReference>
<dbReference type="Pfam" id="PF13091">
    <property type="entry name" value="PLDc_2"/>
    <property type="match status" value="2"/>
</dbReference>
<dbReference type="GO" id="GO:0005886">
    <property type="term" value="C:plasma membrane"/>
    <property type="evidence" value="ECO:0007669"/>
    <property type="project" value="UniProtKB-SubCell"/>
</dbReference>
<dbReference type="PANTHER" id="PTHR21248:SF22">
    <property type="entry name" value="PHOSPHOLIPASE D"/>
    <property type="match status" value="1"/>
</dbReference>
<keyword evidence="12" id="KW-1185">Reference proteome</keyword>
<feature type="transmembrane region" description="Helical" evidence="9">
    <location>
        <begin position="12"/>
        <end position="31"/>
    </location>
</feature>
<evidence type="ECO:0000259" key="10">
    <source>
        <dbReference type="PROSITE" id="PS50035"/>
    </source>
</evidence>
<evidence type="ECO:0000256" key="3">
    <source>
        <dbReference type="ARBA" id="ARBA00022679"/>
    </source>
</evidence>
<dbReference type="SUPFAM" id="SSF56024">
    <property type="entry name" value="Phospholipase D/nuclease"/>
    <property type="match status" value="2"/>
</dbReference>
<reference evidence="11 12" key="2">
    <citation type="journal article" date="2015" name="Stand. Genomic Sci.">
        <title>High quality draft genomic sequence of Arenimonas donghaensis DSM 18148(T).</title>
        <authorList>
            <person name="Chen F."/>
            <person name="Wang H."/>
            <person name="Cao Y."/>
            <person name="Li X."/>
            <person name="Wang G."/>
        </authorList>
    </citation>
    <scope>NUCLEOTIDE SEQUENCE [LARGE SCALE GENOMIC DNA]</scope>
    <source>
        <strain evidence="11 12">HO3-R19</strain>
    </source>
</reference>
<feature type="transmembrane region" description="Helical" evidence="9">
    <location>
        <begin position="37"/>
        <end position="60"/>
    </location>
</feature>
<keyword evidence="5" id="KW-0677">Repeat</keyword>
<dbReference type="InterPro" id="IPR022924">
    <property type="entry name" value="Cardiolipin_synthase"/>
</dbReference>
<evidence type="ECO:0000313" key="12">
    <source>
        <dbReference type="Proteomes" id="UP000029085"/>
    </source>
</evidence>
<proteinExistence type="predicted"/>
<dbReference type="GO" id="GO:0008808">
    <property type="term" value="F:cardiolipin synthase activity"/>
    <property type="evidence" value="ECO:0007669"/>
    <property type="project" value="UniProtKB-UniRule"/>
</dbReference>
<evidence type="ECO:0000256" key="2">
    <source>
        <dbReference type="ARBA" id="ARBA00022475"/>
    </source>
</evidence>
<dbReference type="STRING" id="1121014.N788_04560"/>
<feature type="domain" description="PLD phosphodiesterase" evidence="10">
    <location>
        <begin position="211"/>
        <end position="238"/>
    </location>
</feature>
<dbReference type="CDD" id="cd09112">
    <property type="entry name" value="PLDc_CLS_2"/>
    <property type="match status" value="1"/>
</dbReference>
<dbReference type="Gene3D" id="3.30.870.10">
    <property type="entry name" value="Endonuclease Chain A"/>
    <property type="match status" value="2"/>
</dbReference>
<evidence type="ECO:0000256" key="5">
    <source>
        <dbReference type="ARBA" id="ARBA00022737"/>
    </source>
</evidence>
<gene>
    <name evidence="11" type="ORF">N788_04560</name>
</gene>
<dbReference type="CDD" id="cd09110">
    <property type="entry name" value="PLDc_CLS_1"/>
    <property type="match status" value="1"/>
</dbReference>
<keyword evidence="6 9" id="KW-1133">Transmembrane helix</keyword>
<dbReference type="PATRIC" id="fig|1121014.3.peg.1799"/>
<protein>
    <recommendedName>
        <fullName evidence="8">Cardiolipin synthase</fullName>
        <ecNumber evidence="8">2.7.8.-</ecNumber>
    </recommendedName>
</protein>
<dbReference type="EC" id="2.7.8.-" evidence="8"/>
<evidence type="ECO:0000256" key="7">
    <source>
        <dbReference type="ARBA" id="ARBA00023136"/>
    </source>
</evidence>
<dbReference type="AlphaFoldDB" id="A0A087MH11"/>
<comment type="subcellular location">
    <subcellularLocation>
        <location evidence="1">Cell membrane</location>
    </subcellularLocation>
</comment>
<keyword evidence="7 9" id="KW-0472">Membrane</keyword>
<evidence type="ECO:0000256" key="9">
    <source>
        <dbReference type="SAM" id="Phobius"/>
    </source>
</evidence>
<organism evidence="11 12">
    <name type="scientific">Arenimonas donghaensis DSM 18148 = HO3-R19</name>
    <dbReference type="NCBI Taxonomy" id="1121014"/>
    <lineage>
        <taxon>Bacteria</taxon>
        <taxon>Pseudomonadati</taxon>
        <taxon>Pseudomonadota</taxon>
        <taxon>Gammaproteobacteria</taxon>
        <taxon>Lysobacterales</taxon>
        <taxon>Lysobacteraceae</taxon>
        <taxon>Arenimonas</taxon>
    </lineage>
</organism>
<dbReference type="InterPro" id="IPR001736">
    <property type="entry name" value="PLipase_D/transphosphatidylase"/>
</dbReference>
<dbReference type="PROSITE" id="PS50035">
    <property type="entry name" value="PLD"/>
    <property type="match status" value="2"/>
</dbReference>
<sequence length="471" mass="53241">MQLADWISDFKPLLITLWTLYVLVLAGWIVMQKREPIATLTWVLSLAALPVVGLLIYHFLGPQRIVRQRRRRSMSRRSLEPSLPSDLVTSDDCATVSRLAQAITHFAPSSATDVKLLIGGEATFDALHEAIAGARHHLHLEYYIFEEGHTGTRLRDALVAKAREGVRVRLLLDAFGSVKLGAAFLAPLREAGAEVCWFHPVRLRWLWRPRMNLRNHRKIVIVDGCIAFTGGINVTDDENEAVNPKAFHDLHLRLEGSIVRWLQLAFLEDWHYGTGTALRDDRLWPEPREGKMLVHALPSGPDSVWESIHRVKVEAIHQADRRIWMVTPYFVPGEAARMALTSAAMRGLDVRIIVPAKSDSILVSAAARSYYDELLASGIRVFEYQPRMIHTKALLVDDDTCVIGSANFDHRSFRLNFELSLLLHDRDLASELEAEIESTLSHCREIRADDPPLPFPRRLADNATRLLSPLL</sequence>
<evidence type="ECO:0000256" key="8">
    <source>
        <dbReference type="NCBIfam" id="TIGR04265"/>
    </source>
</evidence>
<dbReference type="NCBIfam" id="TIGR04265">
    <property type="entry name" value="bac_cardiolipin"/>
    <property type="match status" value="1"/>
</dbReference>
<feature type="domain" description="PLD phosphodiesterase" evidence="10">
    <location>
        <begin position="385"/>
        <end position="412"/>
    </location>
</feature>
<dbReference type="PANTHER" id="PTHR21248">
    <property type="entry name" value="CARDIOLIPIN SYNTHASE"/>
    <property type="match status" value="1"/>
</dbReference>
<keyword evidence="2" id="KW-1003">Cell membrane</keyword>
<evidence type="ECO:0000313" key="11">
    <source>
        <dbReference type="EMBL" id="KFL36164.1"/>
    </source>
</evidence>
<name>A0A087MH11_9GAMM</name>
<reference evidence="12" key="1">
    <citation type="submission" date="2013-08" db="EMBL/GenBank/DDBJ databases">
        <title>Genome sequencing of Arenimonas donghaensis.</title>
        <authorList>
            <person name="Chen F."/>
            <person name="Wang G."/>
        </authorList>
    </citation>
    <scope>NUCLEOTIDE SEQUENCE [LARGE SCALE GENOMIC DNA]</scope>
    <source>
        <strain evidence="12">HO3-R19</strain>
    </source>
</reference>
<dbReference type="InterPro" id="IPR025202">
    <property type="entry name" value="PLD-like_dom"/>
</dbReference>
<accession>A0A087MH11</accession>
<evidence type="ECO:0000256" key="4">
    <source>
        <dbReference type="ARBA" id="ARBA00022692"/>
    </source>
</evidence>
<evidence type="ECO:0000256" key="6">
    <source>
        <dbReference type="ARBA" id="ARBA00022989"/>
    </source>
</evidence>
<keyword evidence="4 9" id="KW-0812">Transmembrane</keyword>
<keyword evidence="3" id="KW-0808">Transferase</keyword>
<dbReference type="SMART" id="SM00155">
    <property type="entry name" value="PLDc"/>
    <property type="match status" value="2"/>
</dbReference>
<dbReference type="OrthoDB" id="9762009at2"/>
<dbReference type="EMBL" id="AVCJ01000023">
    <property type="protein sequence ID" value="KFL36164.1"/>
    <property type="molecule type" value="Genomic_DNA"/>
</dbReference>